<evidence type="ECO:0000256" key="1">
    <source>
        <dbReference type="ARBA" id="ARBA00022801"/>
    </source>
</evidence>
<dbReference type="InterPro" id="IPR036380">
    <property type="entry name" value="Isochorismatase-like_sf"/>
</dbReference>
<dbReference type="STRING" id="1220495.SAMN05216288_2696"/>
<keyword evidence="4" id="KW-1185">Reference proteome</keyword>
<dbReference type="InterPro" id="IPR000868">
    <property type="entry name" value="Isochorismatase-like_dom"/>
</dbReference>
<evidence type="ECO:0000313" key="4">
    <source>
        <dbReference type="Proteomes" id="UP000184305"/>
    </source>
</evidence>
<accession>A0A1M7E7J8</accession>
<protein>
    <submittedName>
        <fullName evidence="3">Nicotinamidase-related amidase</fullName>
    </submittedName>
</protein>
<sequence>MCTVNRASKESYMSSHPQTFYQLTGRGHAPANLSNATLLVIDAQEEYRSGVVQLPGLDAALVEIAKLLDAVRAQGGAIVHIKHLGIPGGLLDPRGPRGDHLPEVAPLPGEIVVEKRMPNAFSGTELHEKLQSLGHLDLIVCGFMTHSSISTTIRATKDYGYRCTVVDAACATRDLPTPDGKVISAAEMHRVEMIALADNFAAWVPDANALL</sequence>
<organism evidence="3 4">
    <name type="scientific">Phytopseudomonas punonensis</name>
    <dbReference type="NCBI Taxonomy" id="1220495"/>
    <lineage>
        <taxon>Bacteria</taxon>
        <taxon>Pseudomonadati</taxon>
        <taxon>Pseudomonadota</taxon>
        <taxon>Gammaproteobacteria</taxon>
        <taxon>Pseudomonadales</taxon>
        <taxon>Pseudomonadaceae</taxon>
        <taxon>Phytopseudomonas</taxon>
    </lineage>
</organism>
<keyword evidence="1" id="KW-0378">Hydrolase</keyword>
<dbReference type="AlphaFoldDB" id="A0A1M7E7J8"/>
<dbReference type="PANTHER" id="PTHR43540:SF15">
    <property type="entry name" value="BLR5631 PROTEIN"/>
    <property type="match status" value="1"/>
</dbReference>
<dbReference type="GO" id="GO:0016787">
    <property type="term" value="F:hydrolase activity"/>
    <property type="evidence" value="ECO:0007669"/>
    <property type="project" value="UniProtKB-KW"/>
</dbReference>
<dbReference type="InterPro" id="IPR050272">
    <property type="entry name" value="Isochorismatase-like_hydrls"/>
</dbReference>
<dbReference type="CDD" id="cd01014">
    <property type="entry name" value="nicotinamidase_related"/>
    <property type="match status" value="1"/>
</dbReference>
<evidence type="ECO:0000313" key="3">
    <source>
        <dbReference type="EMBL" id="SHL87349.1"/>
    </source>
</evidence>
<name>A0A1M7E7J8_9GAMM</name>
<dbReference type="Proteomes" id="UP000184305">
    <property type="component" value="Unassembled WGS sequence"/>
</dbReference>
<dbReference type="EMBL" id="FRBQ01000002">
    <property type="protein sequence ID" value="SHL87349.1"/>
    <property type="molecule type" value="Genomic_DNA"/>
</dbReference>
<proteinExistence type="predicted"/>
<dbReference type="SUPFAM" id="SSF52499">
    <property type="entry name" value="Isochorismatase-like hydrolases"/>
    <property type="match status" value="1"/>
</dbReference>
<evidence type="ECO:0000259" key="2">
    <source>
        <dbReference type="Pfam" id="PF00857"/>
    </source>
</evidence>
<reference evidence="4" key="1">
    <citation type="submission" date="2016-11" db="EMBL/GenBank/DDBJ databases">
        <authorList>
            <person name="Varghese N."/>
            <person name="Submissions S."/>
        </authorList>
    </citation>
    <scope>NUCLEOTIDE SEQUENCE [LARGE SCALE GENOMIC DNA]</scope>
    <source>
        <strain evidence="4">CECT 8089</strain>
    </source>
</reference>
<dbReference type="Gene3D" id="3.40.50.850">
    <property type="entry name" value="Isochorismatase-like"/>
    <property type="match status" value="1"/>
</dbReference>
<dbReference type="Pfam" id="PF00857">
    <property type="entry name" value="Isochorismatase"/>
    <property type="match status" value="1"/>
</dbReference>
<feature type="domain" description="Isochorismatase-like" evidence="2">
    <location>
        <begin position="37"/>
        <end position="175"/>
    </location>
</feature>
<gene>
    <name evidence="3" type="ORF">SAMN05216288_2696</name>
</gene>
<dbReference type="PANTHER" id="PTHR43540">
    <property type="entry name" value="PEROXYUREIDOACRYLATE/UREIDOACRYLATE AMIDOHYDROLASE-RELATED"/>
    <property type="match status" value="1"/>
</dbReference>